<feature type="compositionally biased region" description="Acidic residues" evidence="2">
    <location>
        <begin position="176"/>
        <end position="193"/>
    </location>
</feature>
<name>A0A9D2B1W0_9GAMM</name>
<dbReference type="Pfam" id="PF03050">
    <property type="entry name" value="DDE_Tnp_IS66"/>
    <property type="match status" value="1"/>
</dbReference>
<dbReference type="AlphaFoldDB" id="A0A9D2B1W0"/>
<evidence type="ECO:0000313" key="4">
    <source>
        <dbReference type="EMBL" id="HIX57401.1"/>
    </source>
</evidence>
<reference evidence="4" key="1">
    <citation type="journal article" date="2021" name="PeerJ">
        <title>Extensive microbial diversity within the chicken gut microbiome revealed by metagenomics and culture.</title>
        <authorList>
            <person name="Gilroy R."/>
            <person name="Ravi A."/>
            <person name="Getino M."/>
            <person name="Pursley I."/>
            <person name="Horton D.L."/>
            <person name="Alikhan N.F."/>
            <person name="Baker D."/>
            <person name="Gharbi K."/>
            <person name="Hall N."/>
            <person name="Watson M."/>
            <person name="Adriaenssens E.M."/>
            <person name="Foster-Nyarko E."/>
            <person name="Jarju S."/>
            <person name="Secka A."/>
            <person name="Antonio M."/>
            <person name="Oren A."/>
            <person name="Chaudhuri R.R."/>
            <person name="La Ragione R."/>
            <person name="Hildebrand F."/>
            <person name="Pallen M.J."/>
        </authorList>
    </citation>
    <scope>NUCLEOTIDE SEQUENCE</scope>
    <source>
        <strain evidence="4">USASDec5-558</strain>
    </source>
</reference>
<protein>
    <submittedName>
        <fullName evidence="4">Transposase</fullName>
    </submittedName>
</protein>
<proteinExistence type="predicted"/>
<reference evidence="4" key="2">
    <citation type="submission" date="2021-04" db="EMBL/GenBank/DDBJ databases">
        <authorList>
            <person name="Gilroy R."/>
        </authorList>
    </citation>
    <scope>NUCLEOTIDE SEQUENCE</scope>
    <source>
        <strain evidence="4">USASDec5-558</strain>
    </source>
</reference>
<dbReference type="Proteomes" id="UP000886829">
    <property type="component" value="Unassembled WGS sequence"/>
</dbReference>
<dbReference type="InterPro" id="IPR004291">
    <property type="entry name" value="Transposase_IS66_central"/>
</dbReference>
<sequence length="655" mass="73871">MSLPASNTSPNNNACSATSSLNAQCFEDVCTSLQQELNQTQEELKQTQDELKQARTSNQSLSEKVLQLQAENERNKLLLQKYERDQSNITNTIVSVFNHCVESCPQLDIAKELAEKELQELMAIACDPDRTCVWLNRLLDELGVQASKNIDLRRQRRNGNLSESNRHKAQKHQGEPEQDDAEDAANVGTEDDGAEKSTAGKPKSTRKPVDTSKIYKITPTFDEAMKRIEDYGFDDIVQAGIYSADLKQEFGQEVMVDALDDTDSSSNSLDQYERIFLCRSIILQRKTHVSYHCPYCGKVHEFEIHPKSISHVNLSCDGRAREIWHYLVPMYKSHCIYTSDADGKNQVTIDLHQTSFDLFLSPYIDLAYLPITEHQLLDSDARAKAYTDAVKSQINIPLSVKGNTSNALQKARSKRFRELLDQSKMYEYNIVGCQAFYDLPEDKLVELTEGVKVLPIYSVNRYTDGVLPAFDGCSVSTNLLVNVWAYRLANASRNASYNLINRGIFADAISASTVVRESISFVRAYVHPVVVQIQKELAEQCSSIKLDESPLKLRDLSRNSYIWAMSSGRTSPYQGTVFALAKSRSAEAGLETLVYPFPLQGKAIIDDGFSAYPYIVATVAQLIEHDVTHANCWVHARRKVHEYAVRQRSRYFADS</sequence>
<evidence type="ECO:0000256" key="1">
    <source>
        <dbReference type="SAM" id="Coils"/>
    </source>
</evidence>
<dbReference type="EMBL" id="DXEV01000160">
    <property type="protein sequence ID" value="HIX57401.1"/>
    <property type="molecule type" value="Genomic_DNA"/>
</dbReference>
<feature type="region of interest" description="Disordered" evidence="2">
    <location>
        <begin position="153"/>
        <end position="210"/>
    </location>
</feature>
<organism evidence="4 5">
    <name type="scientific">Candidatus Anaerobiospirillum pullistercoris</name>
    <dbReference type="NCBI Taxonomy" id="2838452"/>
    <lineage>
        <taxon>Bacteria</taxon>
        <taxon>Pseudomonadati</taxon>
        <taxon>Pseudomonadota</taxon>
        <taxon>Gammaproteobacteria</taxon>
        <taxon>Aeromonadales</taxon>
        <taxon>Succinivibrionaceae</taxon>
        <taxon>Anaerobiospirillum</taxon>
    </lineage>
</organism>
<evidence type="ECO:0000259" key="3">
    <source>
        <dbReference type="Pfam" id="PF03050"/>
    </source>
</evidence>
<comment type="caution">
    <text evidence="4">The sequence shown here is derived from an EMBL/GenBank/DDBJ whole genome shotgun (WGS) entry which is preliminary data.</text>
</comment>
<accession>A0A9D2B1W0</accession>
<keyword evidence="1" id="KW-0175">Coiled coil</keyword>
<feature type="domain" description="Transposase IS66 central" evidence="3">
    <location>
        <begin position="508"/>
        <end position="649"/>
    </location>
</feature>
<evidence type="ECO:0000313" key="5">
    <source>
        <dbReference type="Proteomes" id="UP000886829"/>
    </source>
</evidence>
<feature type="coiled-coil region" evidence="1">
    <location>
        <begin position="23"/>
        <end position="85"/>
    </location>
</feature>
<evidence type="ECO:0000256" key="2">
    <source>
        <dbReference type="SAM" id="MobiDB-lite"/>
    </source>
</evidence>
<gene>
    <name evidence="4" type="ORF">H9850_08030</name>
</gene>